<keyword evidence="2 5" id="KW-0808">Transferase</keyword>
<organism evidence="8 9">
    <name type="scientific">Thioclava litoralis</name>
    <dbReference type="NCBI Taxonomy" id="3076557"/>
    <lineage>
        <taxon>Bacteria</taxon>
        <taxon>Pseudomonadati</taxon>
        <taxon>Pseudomonadota</taxon>
        <taxon>Alphaproteobacteria</taxon>
        <taxon>Rhodobacterales</taxon>
        <taxon>Paracoccaceae</taxon>
        <taxon>Thioclava</taxon>
    </lineage>
</organism>
<accession>A0ABZ1E125</accession>
<dbReference type="InterPro" id="IPR007848">
    <property type="entry name" value="Small_mtfrase_dom"/>
</dbReference>
<name>A0ABZ1E125_9RHOB</name>
<keyword evidence="9" id="KW-1185">Reference proteome</keyword>
<dbReference type="Gene3D" id="1.10.8.10">
    <property type="entry name" value="DNA helicase RuvA subunit, C-terminal domain"/>
    <property type="match status" value="1"/>
</dbReference>
<evidence type="ECO:0000313" key="8">
    <source>
        <dbReference type="EMBL" id="WRY33644.1"/>
    </source>
</evidence>
<sequence>MQGGVLLREAVTKLREAGIASAAGDARRLLAHALRVSPERLTLALHDPVAEEAQARFARFLAARMDFQPVSQITGARLFWGRKFKVTQDTLDPRPETEILVERALQQPFRNVLDLGTGTGCILLSCLAEMPKATGVGVDLSPQALAVAQSNADNLGLSERVRLTVSDWFDAVDGMFDLIVSNPPYIAQDEMAGLARDVLDWEPHSALTPGGDGLSAYAKIARGLLVHLAPGGRILFEIGPTQGAAVCGFLSEIGLDGCRIWPDLDGRDRVVEARRPL</sequence>
<feature type="domain" description="Release factor glutamine methyltransferase N-terminal" evidence="7">
    <location>
        <begin position="6"/>
        <end position="75"/>
    </location>
</feature>
<dbReference type="InterPro" id="IPR004556">
    <property type="entry name" value="HemK-like"/>
</dbReference>
<dbReference type="PANTHER" id="PTHR18895">
    <property type="entry name" value="HEMK METHYLTRANSFERASE"/>
    <property type="match status" value="1"/>
</dbReference>
<dbReference type="InterPro" id="IPR040758">
    <property type="entry name" value="PrmC_N"/>
</dbReference>
<gene>
    <name evidence="5 8" type="primary">prmC</name>
    <name evidence="8" type="ORF">RPE78_13350</name>
</gene>
<feature type="domain" description="Methyltransferase small" evidence="6">
    <location>
        <begin position="97"/>
        <end position="211"/>
    </location>
</feature>
<dbReference type="RefSeq" id="WP_339107415.1">
    <property type="nucleotide sequence ID" value="NZ_CP135443.1"/>
</dbReference>
<dbReference type="GO" id="GO:0032259">
    <property type="term" value="P:methylation"/>
    <property type="evidence" value="ECO:0007669"/>
    <property type="project" value="UniProtKB-KW"/>
</dbReference>
<dbReference type="EC" id="2.1.1.297" evidence="5"/>
<comment type="similarity">
    <text evidence="5">Belongs to the protein N5-glutamine methyltransferase family. PrmC subfamily.</text>
</comment>
<dbReference type="InterPro" id="IPR050320">
    <property type="entry name" value="N5-glutamine_MTase"/>
</dbReference>
<keyword evidence="1 5" id="KW-0489">Methyltransferase</keyword>
<feature type="binding site" evidence="5">
    <location>
        <position position="168"/>
    </location>
    <ligand>
        <name>S-adenosyl-L-methionine</name>
        <dbReference type="ChEBI" id="CHEBI:59789"/>
    </ligand>
</feature>
<dbReference type="NCBIfam" id="TIGR03534">
    <property type="entry name" value="RF_mod_PrmC"/>
    <property type="match status" value="1"/>
</dbReference>
<dbReference type="InterPro" id="IPR029063">
    <property type="entry name" value="SAM-dependent_MTases_sf"/>
</dbReference>
<evidence type="ECO:0000256" key="5">
    <source>
        <dbReference type="HAMAP-Rule" id="MF_02126"/>
    </source>
</evidence>
<feature type="binding site" evidence="5">
    <location>
        <begin position="116"/>
        <end position="120"/>
    </location>
    <ligand>
        <name>S-adenosyl-L-methionine</name>
        <dbReference type="ChEBI" id="CHEBI:59789"/>
    </ligand>
</feature>
<evidence type="ECO:0000256" key="2">
    <source>
        <dbReference type="ARBA" id="ARBA00022679"/>
    </source>
</evidence>
<feature type="binding site" evidence="5">
    <location>
        <begin position="182"/>
        <end position="185"/>
    </location>
    <ligand>
        <name>substrate</name>
    </ligand>
</feature>
<dbReference type="InterPro" id="IPR002052">
    <property type="entry name" value="DNA_methylase_N6_adenine_CS"/>
</dbReference>
<dbReference type="PROSITE" id="PS00092">
    <property type="entry name" value="N6_MTASE"/>
    <property type="match status" value="1"/>
</dbReference>
<dbReference type="InterPro" id="IPR019874">
    <property type="entry name" value="RF_methyltr_PrmC"/>
</dbReference>
<dbReference type="GO" id="GO:0102559">
    <property type="term" value="F:peptide chain release factor N(5)-glutamine methyltransferase activity"/>
    <property type="evidence" value="ECO:0007669"/>
    <property type="project" value="UniProtKB-EC"/>
</dbReference>
<evidence type="ECO:0000256" key="1">
    <source>
        <dbReference type="ARBA" id="ARBA00022603"/>
    </source>
</evidence>
<evidence type="ECO:0000256" key="3">
    <source>
        <dbReference type="ARBA" id="ARBA00022691"/>
    </source>
</evidence>
<comment type="catalytic activity">
    <reaction evidence="4 5">
        <text>L-glutaminyl-[peptide chain release factor] + S-adenosyl-L-methionine = N(5)-methyl-L-glutaminyl-[peptide chain release factor] + S-adenosyl-L-homocysteine + H(+)</text>
        <dbReference type="Rhea" id="RHEA:42896"/>
        <dbReference type="Rhea" id="RHEA-COMP:10271"/>
        <dbReference type="Rhea" id="RHEA-COMP:10272"/>
        <dbReference type="ChEBI" id="CHEBI:15378"/>
        <dbReference type="ChEBI" id="CHEBI:30011"/>
        <dbReference type="ChEBI" id="CHEBI:57856"/>
        <dbReference type="ChEBI" id="CHEBI:59789"/>
        <dbReference type="ChEBI" id="CHEBI:61891"/>
        <dbReference type="EC" id="2.1.1.297"/>
    </reaction>
</comment>
<evidence type="ECO:0000259" key="7">
    <source>
        <dbReference type="Pfam" id="PF17827"/>
    </source>
</evidence>
<dbReference type="Proteomes" id="UP001623290">
    <property type="component" value="Chromosome"/>
</dbReference>
<evidence type="ECO:0000313" key="9">
    <source>
        <dbReference type="Proteomes" id="UP001623290"/>
    </source>
</evidence>
<dbReference type="SUPFAM" id="SSF53335">
    <property type="entry name" value="S-adenosyl-L-methionine-dependent methyltransferases"/>
    <property type="match status" value="1"/>
</dbReference>
<evidence type="ECO:0000256" key="4">
    <source>
        <dbReference type="ARBA" id="ARBA00048391"/>
    </source>
</evidence>
<dbReference type="HAMAP" id="MF_02126">
    <property type="entry name" value="RF_methyltr_PrmC"/>
    <property type="match status" value="1"/>
</dbReference>
<evidence type="ECO:0000259" key="6">
    <source>
        <dbReference type="Pfam" id="PF05175"/>
    </source>
</evidence>
<dbReference type="NCBIfam" id="TIGR00536">
    <property type="entry name" value="hemK_fam"/>
    <property type="match status" value="1"/>
</dbReference>
<dbReference type="Pfam" id="PF17827">
    <property type="entry name" value="PrmC_N"/>
    <property type="match status" value="1"/>
</dbReference>
<feature type="binding site" evidence="5">
    <location>
        <position position="182"/>
    </location>
    <ligand>
        <name>S-adenosyl-L-methionine</name>
        <dbReference type="ChEBI" id="CHEBI:59789"/>
    </ligand>
</feature>
<comment type="function">
    <text evidence="5">Methylates the class 1 translation termination release factors RF1/PrfA and RF2/PrfB on the glutamine residue of the universally conserved GGQ motif.</text>
</comment>
<dbReference type="PANTHER" id="PTHR18895:SF74">
    <property type="entry name" value="MTRF1L RELEASE FACTOR GLUTAMINE METHYLTRANSFERASE"/>
    <property type="match status" value="1"/>
</dbReference>
<keyword evidence="3 5" id="KW-0949">S-adenosyl-L-methionine</keyword>
<proteinExistence type="inferred from homology"/>
<dbReference type="Pfam" id="PF05175">
    <property type="entry name" value="MTS"/>
    <property type="match status" value="1"/>
</dbReference>
<dbReference type="CDD" id="cd02440">
    <property type="entry name" value="AdoMet_MTases"/>
    <property type="match status" value="1"/>
</dbReference>
<dbReference type="EMBL" id="CP135443">
    <property type="protein sequence ID" value="WRY33644.1"/>
    <property type="molecule type" value="Genomic_DNA"/>
</dbReference>
<reference evidence="8 9" key="1">
    <citation type="submission" date="2023-09" db="EMBL/GenBank/DDBJ databases">
        <title>Thioclava shenzhenensis sp. nov., a multidrug resistant bacteria-antagonizing species isolated from coastal seawater.</title>
        <authorList>
            <person name="Long M."/>
        </authorList>
    </citation>
    <scope>NUCLEOTIDE SEQUENCE [LARGE SCALE GENOMIC DNA]</scope>
    <source>
        <strain evidence="8 9">FTW29</strain>
    </source>
</reference>
<dbReference type="Gene3D" id="3.40.50.150">
    <property type="entry name" value="Vaccinia Virus protein VP39"/>
    <property type="match status" value="1"/>
</dbReference>
<protein>
    <recommendedName>
        <fullName evidence="5">Release factor glutamine methyltransferase</fullName>
        <shortName evidence="5">RF MTase</shortName>
        <ecNumber evidence="5">2.1.1.297</ecNumber>
    </recommendedName>
    <alternativeName>
        <fullName evidence="5">N5-glutamine methyltransferase PrmC</fullName>
    </alternativeName>
    <alternativeName>
        <fullName evidence="5">Protein-(glutamine-N5) MTase PrmC</fullName>
    </alternativeName>
    <alternativeName>
        <fullName evidence="5">Protein-glutamine N-methyltransferase PrmC</fullName>
    </alternativeName>
</protein>
<feature type="binding site" evidence="5">
    <location>
        <position position="139"/>
    </location>
    <ligand>
        <name>S-adenosyl-L-methionine</name>
        <dbReference type="ChEBI" id="CHEBI:59789"/>
    </ligand>
</feature>